<name>A0A261TMR0_9BORD</name>
<reference evidence="1 2" key="1">
    <citation type="submission" date="2017-05" db="EMBL/GenBank/DDBJ databases">
        <title>Complete and WGS of Bordetella genogroups.</title>
        <authorList>
            <person name="Spilker T."/>
            <person name="LiPuma J."/>
        </authorList>
    </citation>
    <scope>NUCLEOTIDE SEQUENCE [LARGE SCALE GENOMIC DNA]</scope>
    <source>
        <strain evidence="1 2">AU9919</strain>
    </source>
</reference>
<dbReference type="Proteomes" id="UP000216885">
    <property type="component" value="Unassembled WGS sequence"/>
</dbReference>
<comment type="caution">
    <text evidence="1">The sequence shown here is derived from an EMBL/GenBank/DDBJ whole genome shotgun (WGS) entry which is preliminary data.</text>
</comment>
<dbReference type="AlphaFoldDB" id="A0A261TMR0"/>
<accession>A0A261TMR0</accession>
<gene>
    <name evidence="1" type="ORF">CAL20_21730</name>
</gene>
<dbReference type="RefSeq" id="WP_094823192.1">
    <property type="nucleotide sequence ID" value="NZ_NEVO01000016.1"/>
</dbReference>
<dbReference type="OrthoDB" id="7069383at2"/>
<evidence type="ECO:0000313" key="2">
    <source>
        <dbReference type="Proteomes" id="UP000216885"/>
    </source>
</evidence>
<evidence type="ECO:0000313" key="1">
    <source>
        <dbReference type="EMBL" id="OZI50482.1"/>
    </source>
</evidence>
<keyword evidence="2" id="KW-1185">Reference proteome</keyword>
<protein>
    <submittedName>
        <fullName evidence="1">Uncharacterized protein</fullName>
    </submittedName>
</protein>
<sequence>MAEVYEIVLEEVPRRSLLPLLKSLEAKAGTFVDLTVSEPLGALAGTEITNELIDAVIDCQDTICIMGRICYLEIFGDKCLKDVFLRVIKYNGGIDVELSFEDSGYSDIEAVMLAMQRYVSSLAEQFRIPVFYGGLEPAVDLDTRYFTNDVFRYNRTS</sequence>
<dbReference type="EMBL" id="NEVQ01000022">
    <property type="protein sequence ID" value="OZI50482.1"/>
    <property type="molecule type" value="Genomic_DNA"/>
</dbReference>
<proteinExistence type="predicted"/>
<organism evidence="1 2">
    <name type="scientific">Bordetella genomosp. 4</name>
    <dbReference type="NCBI Taxonomy" id="463044"/>
    <lineage>
        <taxon>Bacteria</taxon>
        <taxon>Pseudomonadati</taxon>
        <taxon>Pseudomonadota</taxon>
        <taxon>Betaproteobacteria</taxon>
        <taxon>Burkholderiales</taxon>
        <taxon>Alcaligenaceae</taxon>
        <taxon>Bordetella</taxon>
    </lineage>
</organism>